<evidence type="ECO:0000259" key="2">
    <source>
        <dbReference type="Pfam" id="PF09648"/>
    </source>
</evidence>
<name>A0ABS1HBH0_9BACL</name>
<feature type="domain" description="Regulatory protein YycH-like" evidence="2">
    <location>
        <begin position="41"/>
        <end position="254"/>
    </location>
</feature>
<organism evidence="3 4">
    <name type="scientific">Viridibacillus soli</name>
    <dbReference type="NCBI Taxonomy" id="2798301"/>
    <lineage>
        <taxon>Bacteria</taxon>
        <taxon>Bacillati</taxon>
        <taxon>Bacillota</taxon>
        <taxon>Bacilli</taxon>
        <taxon>Bacillales</taxon>
        <taxon>Caryophanaceae</taxon>
        <taxon>Viridibacillus</taxon>
    </lineage>
</organism>
<dbReference type="RefSeq" id="WP_200750163.1">
    <property type="nucleotide sequence ID" value="NZ_JAEOAH010000041.1"/>
</dbReference>
<keyword evidence="4" id="KW-1185">Reference proteome</keyword>
<evidence type="ECO:0000313" key="4">
    <source>
        <dbReference type="Proteomes" id="UP000618943"/>
    </source>
</evidence>
<gene>
    <name evidence="3" type="ORF">JFL43_18390</name>
</gene>
<dbReference type="EMBL" id="JAEOAH010000041">
    <property type="protein sequence ID" value="MBK3496792.1"/>
    <property type="molecule type" value="Genomic_DNA"/>
</dbReference>
<dbReference type="Proteomes" id="UP000618943">
    <property type="component" value="Unassembled WGS sequence"/>
</dbReference>
<keyword evidence="1" id="KW-0812">Transmembrane</keyword>
<evidence type="ECO:0000313" key="3">
    <source>
        <dbReference type="EMBL" id="MBK3496792.1"/>
    </source>
</evidence>
<keyword evidence="1" id="KW-1133">Transmembrane helix</keyword>
<proteinExistence type="predicted"/>
<evidence type="ECO:0000256" key="1">
    <source>
        <dbReference type="SAM" id="Phobius"/>
    </source>
</evidence>
<sequence length="278" mass="32137">MDWSKTKTIFIIVFSILNVFLYSLYVNRYNEAQEVEPLAAETTIEARLNDENITVKSLPQKKEKVSYISGQIKQFNIEELKKVYDNQYFDTNGSLLTSKFENPVPLKSIKDASSLTEFMKKNVYAGETYKLWYIDEEKREATFFQKSNDRMIYINQNAVVKLHWDKDFAVTGYKQTMFDSLAAFGEKSTLLTALEAIKVLYEKGFLKQDSKITKPQLGYSTLVPLTKTQVLAPTWHIHVDFVEGDEADYFVNAVDGQVINIHLNGEELKDNEWGRIRS</sequence>
<dbReference type="InterPro" id="IPR018604">
    <property type="entry name" value="YycI-like"/>
</dbReference>
<keyword evidence="1" id="KW-0472">Membrane</keyword>
<dbReference type="Pfam" id="PF09648">
    <property type="entry name" value="YycI"/>
    <property type="match status" value="1"/>
</dbReference>
<comment type="caution">
    <text evidence="3">The sequence shown here is derived from an EMBL/GenBank/DDBJ whole genome shotgun (WGS) entry which is preliminary data.</text>
</comment>
<protein>
    <submittedName>
        <fullName evidence="3">Two-component system regulatory protein YycI</fullName>
    </submittedName>
</protein>
<reference evidence="3 4" key="1">
    <citation type="submission" date="2020-12" db="EMBL/GenBank/DDBJ databases">
        <title>YIM B01967 draft genome.</title>
        <authorList>
            <person name="Yan X."/>
        </authorList>
    </citation>
    <scope>NUCLEOTIDE SEQUENCE [LARGE SCALE GENOMIC DNA]</scope>
    <source>
        <strain evidence="3 4">YIM B01967</strain>
    </source>
</reference>
<feature type="transmembrane region" description="Helical" evidence="1">
    <location>
        <begin position="7"/>
        <end position="25"/>
    </location>
</feature>
<dbReference type="Gene3D" id="2.40.128.690">
    <property type="entry name" value="YycH protein, domain 3-like"/>
    <property type="match status" value="1"/>
</dbReference>
<accession>A0ABS1HBH0</accession>